<evidence type="ECO:0000313" key="8">
    <source>
        <dbReference type="Proteomes" id="UP000182444"/>
    </source>
</evidence>
<dbReference type="SUPFAM" id="SSF57701">
    <property type="entry name" value="Zn2/Cys6 DNA-binding domain"/>
    <property type="match status" value="1"/>
</dbReference>
<dbReference type="GO" id="GO:0000981">
    <property type="term" value="F:DNA-binding transcription factor activity, RNA polymerase II-specific"/>
    <property type="evidence" value="ECO:0007669"/>
    <property type="project" value="InterPro"/>
</dbReference>
<dbReference type="Proteomes" id="UP000256601">
    <property type="component" value="Unassembled WGS sequence"/>
</dbReference>
<feature type="region of interest" description="Disordered" evidence="4">
    <location>
        <begin position="84"/>
        <end position="175"/>
    </location>
</feature>
<dbReference type="GO" id="GO:0003677">
    <property type="term" value="F:DNA binding"/>
    <property type="evidence" value="ECO:0007669"/>
    <property type="project" value="InterPro"/>
</dbReference>
<reference evidence="6 8" key="1">
    <citation type="journal article" date="2016" name="PLoS ONE">
        <title>Sequence Assembly of Yarrowia lipolytica Strain W29/CLIB89 Shows Transposable Element Diversity.</title>
        <authorList>
            <person name="Magnan C."/>
            <person name="Yu J."/>
            <person name="Chang I."/>
            <person name="Jahn E."/>
            <person name="Kanomata Y."/>
            <person name="Wu J."/>
            <person name="Zeller M."/>
            <person name="Oakes M."/>
            <person name="Baldi P."/>
            <person name="Sandmeyer S."/>
        </authorList>
    </citation>
    <scope>NUCLEOTIDE SEQUENCE [LARGE SCALE GENOMIC DNA]</scope>
    <source>
        <strain evidence="6">CLIB89</strain>
        <strain evidence="8">CLIB89(W29)</strain>
    </source>
</reference>
<evidence type="ECO:0000256" key="1">
    <source>
        <dbReference type="ARBA" id="ARBA00004123"/>
    </source>
</evidence>
<dbReference type="Pfam" id="PF04082">
    <property type="entry name" value="Fungal_trans"/>
    <property type="match status" value="1"/>
</dbReference>
<keyword evidence="2" id="KW-0479">Metal-binding</keyword>
<feature type="domain" description="Zn(2)-C6 fungal-type" evidence="5">
    <location>
        <begin position="11"/>
        <end position="41"/>
    </location>
</feature>
<dbReference type="OMA" id="WESSMHI"/>
<feature type="compositionally biased region" description="Gly residues" evidence="4">
    <location>
        <begin position="84"/>
        <end position="97"/>
    </location>
</feature>
<dbReference type="GO" id="GO:0008270">
    <property type="term" value="F:zinc ion binding"/>
    <property type="evidence" value="ECO:0007669"/>
    <property type="project" value="InterPro"/>
</dbReference>
<dbReference type="InterPro" id="IPR001138">
    <property type="entry name" value="Zn2Cys6_DnaBD"/>
</dbReference>
<feature type="compositionally biased region" description="Low complexity" evidence="4">
    <location>
        <begin position="106"/>
        <end position="129"/>
    </location>
</feature>
<evidence type="ECO:0000313" key="9">
    <source>
        <dbReference type="Proteomes" id="UP000256601"/>
    </source>
</evidence>
<dbReference type="InterPro" id="IPR007219">
    <property type="entry name" value="XnlR_reg_dom"/>
</dbReference>
<gene>
    <name evidence="7" type="ORF">B0I71DRAFT_13873</name>
    <name evidence="6" type="ORF">YALI1_D22313g</name>
</gene>
<keyword evidence="3" id="KW-0539">Nucleus</keyword>
<dbReference type="CDD" id="cd12148">
    <property type="entry name" value="fungal_TF_MHR"/>
    <property type="match status" value="1"/>
</dbReference>
<dbReference type="EMBL" id="CP017556">
    <property type="protein sequence ID" value="AOW04231.1"/>
    <property type="molecule type" value="Genomic_DNA"/>
</dbReference>
<dbReference type="PANTHER" id="PTHR31001">
    <property type="entry name" value="UNCHARACTERIZED TRANSCRIPTIONAL REGULATORY PROTEIN"/>
    <property type="match status" value="1"/>
</dbReference>
<dbReference type="Proteomes" id="UP000182444">
    <property type="component" value="Chromosome 1D"/>
</dbReference>
<protein>
    <recommendedName>
        <fullName evidence="5">Zn(2)-C6 fungal-type domain-containing protein</fullName>
    </recommendedName>
</protein>
<dbReference type="EMBL" id="KZ859090">
    <property type="protein sequence ID" value="RDW23370.1"/>
    <property type="molecule type" value="Genomic_DNA"/>
</dbReference>
<organism evidence="6 8">
    <name type="scientific">Yarrowia lipolytica</name>
    <name type="common">Candida lipolytica</name>
    <dbReference type="NCBI Taxonomy" id="4952"/>
    <lineage>
        <taxon>Eukaryota</taxon>
        <taxon>Fungi</taxon>
        <taxon>Dikarya</taxon>
        <taxon>Ascomycota</taxon>
        <taxon>Saccharomycotina</taxon>
        <taxon>Dipodascomycetes</taxon>
        <taxon>Dipodascales</taxon>
        <taxon>Dipodascales incertae sedis</taxon>
        <taxon>Yarrowia</taxon>
    </lineage>
</organism>
<dbReference type="PANTHER" id="PTHR31001:SF40">
    <property type="entry name" value="ZN(II)2CYS6 TRANSCRIPTION FACTOR (EUROFUNG)"/>
    <property type="match status" value="1"/>
</dbReference>
<dbReference type="Gene3D" id="4.10.240.10">
    <property type="entry name" value="Zn(2)-C6 fungal-type DNA-binding domain"/>
    <property type="match status" value="1"/>
</dbReference>
<evidence type="ECO:0000256" key="3">
    <source>
        <dbReference type="ARBA" id="ARBA00023242"/>
    </source>
</evidence>
<dbReference type="GO" id="GO:0005634">
    <property type="term" value="C:nucleus"/>
    <property type="evidence" value="ECO:0007669"/>
    <property type="project" value="UniProtKB-SubCell"/>
</dbReference>
<accession>A0A1H6Q645</accession>
<name>A0A1H6Q645_YARLL</name>
<dbReference type="PROSITE" id="PS50048">
    <property type="entry name" value="ZN2_CY6_FUNGAL_2"/>
    <property type="match status" value="1"/>
</dbReference>
<dbReference type="VEuPathDB" id="FungiDB:YALI0_D17988g"/>
<dbReference type="SMART" id="SM00066">
    <property type="entry name" value="GAL4"/>
    <property type="match status" value="1"/>
</dbReference>
<proteinExistence type="predicted"/>
<feature type="compositionally biased region" description="Low complexity" evidence="4">
    <location>
        <begin position="782"/>
        <end position="796"/>
    </location>
</feature>
<feature type="compositionally biased region" description="Basic and acidic residues" evidence="4">
    <location>
        <begin position="765"/>
        <end position="779"/>
    </location>
</feature>
<evidence type="ECO:0000256" key="4">
    <source>
        <dbReference type="SAM" id="MobiDB-lite"/>
    </source>
</evidence>
<dbReference type="GO" id="GO:0006351">
    <property type="term" value="P:DNA-templated transcription"/>
    <property type="evidence" value="ECO:0007669"/>
    <property type="project" value="InterPro"/>
</dbReference>
<evidence type="ECO:0000313" key="7">
    <source>
        <dbReference type="EMBL" id="RDW23370.1"/>
    </source>
</evidence>
<feature type="region of interest" description="Disordered" evidence="4">
    <location>
        <begin position="745"/>
        <end position="800"/>
    </location>
</feature>
<reference evidence="7 9" key="2">
    <citation type="submission" date="2018-07" db="EMBL/GenBank/DDBJ databases">
        <title>Draft Genome Assemblies for Five Robust Yarrowia lipolytica Strains Exhibiting High Lipid Production and Pentose Sugar Utilization and Sugar Alcohol Secretion from Undetoxified Lignocellulosic Biomass Hydrolysates.</title>
        <authorList>
            <consortium name="DOE Joint Genome Institute"/>
            <person name="Walker C."/>
            <person name="Ryu S."/>
            <person name="Na H."/>
            <person name="Zane M."/>
            <person name="LaButti K."/>
            <person name="Lipzen A."/>
            <person name="Haridas S."/>
            <person name="Barry K."/>
            <person name="Grigoriev I.V."/>
            <person name="Quarterman J."/>
            <person name="Slininger P."/>
            <person name="Dien B."/>
            <person name="Trinh C.T."/>
        </authorList>
    </citation>
    <scope>NUCLEOTIDE SEQUENCE [LARGE SCALE GENOMIC DNA]</scope>
    <source>
        <strain evidence="7 9">YB392</strain>
    </source>
</reference>
<dbReference type="CDD" id="cd00067">
    <property type="entry name" value="GAL4"/>
    <property type="match status" value="1"/>
</dbReference>
<dbReference type="eggNOG" id="ENOG502SIT3">
    <property type="taxonomic scope" value="Eukaryota"/>
</dbReference>
<evidence type="ECO:0000259" key="5">
    <source>
        <dbReference type="PROSITE" id="PS50048"/>
    </source>
</evidence>
<dbReference type="InterPro" id="IPR036864">
    <property type="entry name" value="Zn2-C6_fun-type_DNA-bd_sf"/>
</dbReference>
<dbReference type="VEuPathDB" id="FungiDB:YALI1_D22313g"/>
<dbReference type="Pfam" id="PF00172">
    <property type="entry name" value="Zn_clus"/>
    <property type="match status" value="1"/>
</dbReference>
<evidence type="ECO:0000313" key="6">
    <source>
        <dbReference type="EMBL" id="AOW04231.1"/>
    </source>
</evidence>
<dbReference type="AlphaFoldDB" id="A0A1H6Q645"/>
<dbReference type="SMART" id="SM00906">
    <property type="entry name" value="Fungal_trans"/>
    <property type="match status" value="1"/>
</dbReference>
<dbReference type="InterPro" id="IPR050613">
    <property type="entry name" value="Sec_Metabolite_Reg"/>
</dbReference>
<sequence>MNSGRPRQIASCVNCRSRKVKCDRQRPSCSRCIKHKQSCSYFDGRELEVPGRRVPVEVRLSQPSPSLVSGLALPGYYYGYPGQGQPGLGMPGQGSPGSGVPRDPRVGPGSPQGVPQGLGQSPGHPPGLGQSPGHGQPGSGQSSNLGHMPGSGPSPSQPPQSPLVASNTPGRLVKDDSGILHYSQSFFSSVLQSNTPVKSMEGEASGVPFFCKPGQPDPNTPPAQLPIPRHVITTLLTTYISDIHSVIRIVDLVQFHKDLTEYFAEPKTATPDRMAMLYAMLFFAADVYIKLNEGAQSQDNGSMEHSGLGKLRGMELSGSKAGSGGSSDVSIKTWVEWKNKLYTAATNTLIHSEYTLKPSFNALRAHILLLYCSVGETLTRGAGLVELPILIRLAQSIGLHRDASNFPGMFTFAECEMRRRTWIYIQHLDSFYSRSFGLEPMVNDKMFDTRFPLLVDDEDLHEGIYKDKYDAGTLHESSHVVYDGLYWPKIPEKMAWNDMCQSAIHTSTPVMFRRLYQRLVMCNPRDLSRDLALLDHVRGFHERLFETTSHCDSRSRRTAFCMSRLVNSRCLIYLYTPYLSRKEKPGELLSSPDSRDSRDALREHIFTTSLLSLEYALEMTLSPYYVNQQWFSRKYTQVEHLLFLLTKLKLDPNWSQQKRAWQLACRTCEAYTKGYFADSSSKGWHACIKLRDIVSRTLGLEIDLGKEQWPLSVEYEGTRRKEASKDSLSSIRGFAAFQATNSRDAVESRESGLRSSLGGGFNGVKVEDREPCADSREAVAEPATGPSTTGPTNNPSDVDKKVTDSAFAAAMETANDPSHVSQPVTMETDMSFSLNPTDILDSNLFGAFPLGETSVRDDWTQELGGDLDWSEWDKMVHFIRGQ</sequence>
<comment type="subcellular location">
    <subcellularLocation>
        <location evidence="1">Nucleus</location>
    </subcellularLocation>
</comment>
<evidence type="ECO:0000256" key="2">
    <source>
        <dbReference type="ARBA" id="ARBA00022723"/>
    </source>
</evidence>
<dbReference type="PROSITE" id="PS00463">
    <property type="entry name" value="ZN2_CY6_FUNGAL_1"/>
    <property type="match status" value="1"/>
</dbReference>